<keyword evidence="4" id="KW-0805">Transcription regulation</keyword>
<dbReference type="Proteomes" id="UP000605970">
    <property type="component" value="Unassembled WGS sequence"/>
</dbReference>
<sequence>MAQLVSPAFQGLNCLICGQQAHGQRFGAVSCLPCASFFRQFLNKKKKLIFNKYILRRYVIEKWNHKCARGYKCMDNPNIGVIRNCKACRFRRCQNAGMKIKLRNSDDDNQQLIQEYDQNNNNNLFNFPQLESLKLNFEEYLKSQNKLFSLIYPKLVQQQISIIIPESEENIFEFENRSKQFLLEMLNKSFNCFNELNMQQKLCLFNDCFDQINLLISTYLTIKNGYYLKLKINIFAIKRLKFLKDLI</sequence>
<dbReference type="EMBL" id="JABEBT010000008">
    <property type="protein sequence ID" value="KAF7638995.1"/>
    <property type="molecule type" value="Genomic_DNA"/>
</dbReference>
<evidence type="ECO:0000256" key="2">
    <source>
        <dbReference type="ARBA" id="ARBA00022771"/>
    </source>
</evidence>
<dbReference type="InterPro" id="IPR001628">
    <property type="entry name" value="Znf_hrmn_rcpt"/>
</dbReference>
<evidence type="ECO:0000313" key="10">
    <source>
        <dbReference type="EMBL" id="KAF7638995.1"/>
    </source>
</evidence>
<dbReference type="GO" id="GO:0003700">
    <property type="term" value="F:DNA-binding transcription factor activity"/>
    <property type="evidence" value="ECO:0007669"/>
    <property type="project" value="InterPro"/>
</dbReference>
<dbReference type="AlphaFoldDB" id="A0A8T0A0Q6"/>
<keyword evidence="6" id="KW-0804">Transcription</keyword>
<evidence type="ECO:0000256" key="5">
    <source>
        <dbReference type="ARBA" id="ARBA00023125"/>
    </source>
</evidence>
<dbReference type="InterPro" id="IPR013088">
    <property type="entry name" value="Znf_NHR/GATA"/>
</dbReference>
<keyword evidence="2" id="KW-0863">Zinc-finger</keyword>
<keyword evidence="1" id="KW-0479">Metal-binding</keyword>
<dbReference type="SMART" id="SM00399">
    <property type="entry name" value="ZnF_C4"/>
    <property type="match status" value="1"/>
</dbReference>
<dbReference type="GO" id="GO:0005634">
    <property type="term" value="C:nucleus"/>
    <property type="evidence" value="ECO:0007669"/>
    <property type="project" value="TreeGrafter"/>
</dbReference>
<dbReference type="Pfam" id="PF00105">
    <property type="entry name" value="zf-C4"/>
    <property type="match status" value="1"/>
</dbReference>
<dbReference type="PRINTS" id="PR00047">
    <property type="entry name" value="STROIDFINGER"/>
</dbReference>
<evidence type="ECO:0000313" key="11">
    <source>
        <dbReference type="Proteomes" id="UP000605970"/>
    </source>
</evidence>
<dbReference type="GO" id="GO:0008270">
    <property type="term" value="F:zinc ion binding"/>
    <property type="evidence" value="ECO:0007669"/>
    <property type="project" value="UniProtKB-KW"/>
</dbReference>
<dbReference type="PROSITE" id="PS51030">
    <property type="entry name" value="NUCLEAR_REC_DBD_2"/>
    <property type="match status" value="1"/>
</dbReference>
<dbReference type="SUPFAM" id="SSF57716">
    <property type="entry name" value="Glucocorticoid receptor-like (DNA-binding domain)"/>
    <property type="match status" value="1"/>
</dbReference>
<keyword evidence="3" id="KW-0862">Zinc</keyword>
<organism evidence="10 11">
    <name type="scientific">Meloidogyne graminicola</name>
    <dbReference type="NCBI Taxonomy" id="189291"/>
    <lineage>
        <taxon>Eukaryota</taxon>
        <taxon>Metazoa</taxon>
        <taxon>Ecdysozoa</taxon>
        <taxon>Nematoda</taxon>
        <taxon>Chromadorea</taxon>
        <taxon>Rhabditida</taxon>
        <taxon>Tylenchina</taxon>
        <taxon>Tylenchomorpha</taxon>
        <taxon>Tylenchoidea</taxon>
        <taxon>Meloidogynidae</taxon>
        <taxon>Meloidogyninae</taxon>
        <taxon>Meloidogyne</taxon>
    </lineage>
</organism>
<dbReference type="GO" id="GO:0043565">
    <property type="term" value="F:sequence-specific DNA binding"/>
    <property type="evidence" value="ECO:0007669"/>
    <property type="project" value="InterPro"/>
</dbReference>
<evidence type="ECO:0000256" key="1">
    <source>
        <dbReference type="ARBA" id="ARBA00022723"/>
    </source>
</evidence>
<evidence type="ECO:0000256" key="4">
    <source>
        <dbReference type="ARBA" id="ARBA00023015"/>
    </source>
</evidence>
<dbReference type="PANTHER" id="PTHR46011">
    <property type="entry name" value="NUCLEAR HORMONE RECEPTOR FAMILY MEMBER NHR-86-RELATED"/>
    <property type="match status" value="1"/>
</dbReference>
<evidence type="ECO:0000256" key="6">
    <source>
        <dbReference type="ARBA" id="ARBA00023163"/>
    </source>
</evidence>
<evidence type="ECO:0000256" key="8">
    <source>
        <dbReference type="ARBA" id="ARBA00023242"/>
    </source>
</evidence>
<evidence type="ECO:0000256" key="3">
    <source>
        <dbReference type="ARBA" id="ARBA00022833"/>
    </source>
</evidence>
<proteinExistence type="predicted"/>
<keyword evidence="5" id="KW-0238">DNA-binding</keyword>
<dbReference type="Gene3D" id="3.30.50.10">
    <property type="entry name" value="Erythroid Transcription Factor GATA-1, subunit A"/>
    <property type="match status" value="1"/>
</dbReference>
<keyword evidence="11" id="KW-1185">Reference proteome</keyword>
<keyword evidence="7 10" id="KW-0675">Receptor</keyword>
<name>A0A8T0A0Q6_9BILA</name>
<dbReference type="OrthoDB" id="5774400at2759"/>
<evidence type="ECO:0000256" key="7">
    <source>
        <dbReference type="ARBA" id="ARBA00023170"/>
    </source>
</evidence>
<accession>A0A8T0A0Q6</accession>
<protein>
    <submittedName>
        <fullName evidence="10">Nuclear receptor domain-containing protein</fullName>
    </submittedName>
</protein>
<comment type="caution">
    <text evidence="10">The sequence shown here is derived from an EMBL/GenBank/DDBJ whole genome shotgun (WGS) entry which is preliminary data.</text>
</comment>
<dbReference type="GO" id="GO:0006357">
    <property type="term" value="P:regulation of transcription by RNA polymerase II"/>
    <property type="evidence" value="ECO:0007669"/>
    <property type="project" value="TreeGrafter"/>
</dbReference>
<dbReference type="PANTHER" id="PTHR46011:SF4">
    <property type="entry name" value="NUCLEAR HORMONE RECEPTOR FAMILY MEMBER NHR-43"/>
    <property type="match status" value="1"/>
</dbReference>
<reference evidence="10" key="1">
    <citation type="journal article" date="2020" name="Ecol. Evol.">
        <title>Genome structure and content of the rice root-knot nematode (Meloidogyne graminicola).</title>
        <authorList>
            <person name="Phan N.T."/>
            <person name="Danchin E.G.J."/>
            <person name="Klopp C."/>
            <person name="Perfus-Barbeoch L."/>
            <person name="Kozlowski D.K."/>
            <person name="Koutsovoulos G.D."/>
            <person name="Lopez-Roques C."/>
            <person name="Bouchez O."/>
            <person name="Zahm M."/>
            <person name="Besnard G."/>
            <person name="Bellafiore S."/>
        </authorList>
    </citation>
    <scope>NUCLEOTIDE SEQUENCE</scope>
    <source>
        <strain evidence="10">VN-18</strain>
    </source>
</reference>
<keyword evidence="8" id="KW-0539">Nucleus</keyword>
<evidence type="ECO:0000259" key="9">
    <source>
        <dbReference type="PROSITE" id="PS51030"/>
    </source>
</evidence>
<feature type="domain" description="Nuclear receptor" evidence="9">
    <location>
        <begin position="11"/>
        <end position="105"/>
    </location>
</feature>
<gene>
    <name evidence="10" type="ORF">Mgra_00001521</name>
</gene>